<feature type="domain" description="AB hydrolase-1" evidence="2">
    <location>
        <begin position="66"/>
        <end position="167"/>
    </location>
</feature>
<name>A0ABQ9YD48_9EUKA</name>
<feature type="compositionally biased region" description="Polar residues" evidence="1">
    <location>
        <begin position="311"/>
        <end position="320"/>
    </location>
</feature>
<keyword evidence="4" id="KW-1185">Reference proteome</keyword>
<keyword evidence="3" id="KW-0547">Nucleotide-binding</keyword>
<evidence type="ECO:0000256" key="1">
    <source>
        <dbReference type="SAM" id="MobiDB-lite"/>
    </source>
</evidence>
<organism evidence="3 4">
    <name type="scientific">Blattamonas nauphoetae</name>
    <dbReference type="NCBI Taxonomy" id="2049346"/>
    <lineage>
        <taxon>Eukaryota</taxon>
        <taxon>Metamonada</taxon>
        <taxon>Preaxostyla</taxon>
        <taxon>Oxymonadida</taxon>
        <taxon>Blattamonas</taxon>
    </lineage>
</organism>
<dbReference type="InterPro" id="IPR000073">
    <property type="entry name" value="AB_hydrolase_1"/>
</dbReference>
<evidence type="ECO:0000313" key="3">
    <source>
        <dbReference type="EMBL" id="KAK2961613.1"/>
    </source>
</evidence>
<feature type="region of interest" description="Disordered" evidence="1">
    <location>
        <begin position="285"/>
        <end position="338"/>
    </location>
</feature>
<comment type="caution">
    <text evidence="3">The sequence shown here is derived from an EMBL/GenBank/DDBJ whole genome shotgun (WGS) entry which is preliminary data.</text>
</comment>
<dbReference type="PANTHER" id="PTHR43358:SF4">
    <property type="entry name" value="ALPHA_BETA HYDROLASE FOLD-1 DOMAIN-CONTAINING PROTEIN"/>
    <property type="match status" value="1"/>
</dbReference>
<dbReference type="InterPro" id="IPR029058">
    <property type="entry name" value="AB_hydrolase_fold"/>
</dbReference>
<proteinExistence type="predicted"/>
<protein>
    <submittedName>
        <fullName evidence="3">ATP-binding cassette sub-family F member 3</fullName>
    </submittedName>
</protein>
<dbReference type="PANTHER" id="PTHR43358">
    <property type="entry name" value="ALPHA/BETA-HYDROLASE"/>
    <property type="match status" value="1"/>
</dbReference>
<evidence type="ECO:0000259" key="2">
    <source>
        <dbReference type="Pfam" id="PF00561"/>
    </source>
</evidence>
<dbReference type="GO" id="GO:0005524">
    <property type="term" value="F:ATP binding"/>
    <property type="evidence" value="ECO:0007669"/>
    <property type="project" value="UniProtKB-KW"/>
</dbReference>
<dbReference type="EMBL" id="JARBJD010000015">
    <property type="protein sequence ID" value="KAK2961613.1"/>
    <property type="molecule type" value="Genomic_DNA"/>
</dbReference>
<dbReference type="InterPro" id="IPR052920">
    <property type="entry name" value="DNA-binding_regulatory"/>
</dbReference>
<feature type="compositionally biased region" description="Polar residues" evidence="1">
    <location>
        <begin position="285"/>
        <end position="295"/>
    </location>
</feature>
<accession>A0ABQ9YD48</accession>
<dbReference type="SUPFAM" id="SSF53474">
    <property type="entry name" value="alpha/beta-Hydrolases"/>
    <property type="match status" value="1"/>
</dbReference>
<evidence type="ECO:0000313" key="4">
    <source>
        <dbReference type="Proteomes" id="UP001281761"/>
    </source>
</evidence>
<keyword evidence="3" id="KW-0067">ATP-binding</keyword>
<dbReference type="Proteomes" id="UP001281761">
    <property type="component" value="Unassembled WGS sequence"/>
</dbReference>
<dbReference type="Pfam" id="PF00561">
    <property type="entry name" value="Abhydrolase_1"/>
    <property type="match status" value="1"/>
</dbReference>
<reference evidence="3 4" key="1">
    <citation type="journal article" date="2022" name="bioRxiv">
        <title>Genomics of Preaxostyla Flagellates Illuminates Evolutionary Transitions and the Path Towards Mitochondrial Loss.</title>
        <authorList>
            <person name="Novak L.V.F."/>
            <person name="Treitli S.C."/>
            <person name="Pyrih J."/>
            <person name="Halakuc P."/>
            <person name="Pipaliya S.V."/>
            <person name="Vacek V."/>
            <person name="Brzon O."/>
            <person name="Soukal P."/>
            <person name="Eme L."/>
            <person name="Dacks J.B."/>
            <person name="Karnkowska A."/>
            <person name="Elias M."/>
            <person name="Hampl V."/>
        </authorList>
    </citation>
    <scope>NUCLEOTIDE SEQUENCE [LARGE SCALE GENOMIC DNA]</scope>
    <source>
        <strain evidence="3">NAU3</strain>
        <tissue evidence="3">Gut</tissue>
    </source>
</reference>
<sequence length="338" mass="37395">MEDFTNAIIRPPRIDYGVNDLGPAIGYINEKPVTRTDFEVSNDRNLTLKCSVFYPTEYEITSGRLPCVVYCHANAGCRLECFTILSPLLKADICVVAFDFAGCGVSDGSYISLGFNEIHDLTAVMEYITKQYKFKQIVLWGRSMGASTALIYASTHRNICGMILDSPFSRLSTVVDDIAREVNVPCGCCFIPIGKKRMQQTVLKLTGMNVNTYAPVEKARSCTAPLLLAHGRTDHLISISQSQDLFTRYGGTDKKFMVLEGDHNDIRDDQFLTACLAFIRRVTSSDPTQTSQSHNDNPDLSAPSAEMEEVSPQTQINASSAPRHGFTGGQSSDEYHRL</sequence>
<dbReference type="Gene3D" id="3.40.50.1820">
    <property type="entry name" value="alpha/beta hydrolase"/>
    <property type="match status" value="1"/>
</dbReference>
<gene>
    <name evidence="3" type="ORF">BLNAU_3411</name>
</gene>